<organism evidence="1 2">
    <name type="scientific">Apodemus speciosus</name>
    <name type="common">Large Japanese field mouse</name>
    <dbReference type="NCBI Taxonomy" id="105296"/>
    <lineage>
        <taxon>Eukaryota</taxon>
        <taxon>Metazoa</taxon>
        <taxon>Chordata</taxon>
        <taxon>Craniata</taxon>
        <taxon>Vertebrata</taxon>
        <taxon>Euteleostomi</taxon>
        <taxon>Mammalia</taxon>
        <taxon>Eutheria</taxon>
        <taxon>Euarchontoglires</taxon>
        <taxon>Glires</taxon>
        <taxon>Rodentia</taxon>
        <taxon>Myomorpha</taxon>
        <taxon>Muroidea</taxon>
        <taxon>Muridae</taxon>
        <taxon>Murinae</taxon>
        <taxon>Apodemus</taxon>
    </lineage>
</organism>
<evidence type="ECO:0000313" key="2">
    <source>
        <dbReference type="Proteomes" id="UP001623349"/>
    </source>
</evidence>
<evidence type="ECO:0000313" key="1">
    <source>
        <dbReference type="EMBL" id="GAB1301943.1"/>
    </source>
</evidence>
<reference evidence="1 2" key="1">
    <citation type="submission" date="2024-08" db="EMBL/GenBank/DDBJ databases">
        <title>The draft genome of Apodemus speciosus.</title>
        <authorList>
            <person name="Nabeshima K."/>
            <person name="Suzuki S."/>
            <person name="Onuma M."/>
        </authorList>
    </citation>
    <scope>NUCLEOTIDE SEQUENCE [LARGE SCALE GENOMIC DNA]</scope>
    <source>
        <strain evidence="1">IB14-021</strain>
    </source>
</reference>
<proteinExistence type="predicted"/>
<sequence length="34" mass="4164">MVLRLERMQTWDERLMENLKGPTPIWKQLLPKDP</sequence>
<comment type="caution">
    <text evidence="1">The sequence shown here is derived from an EMBL/GenBank/DDBJ whole genome shotgun (WGS) entry which is preliminary data.</text>
</comment>
<dbReference type="Proteomes" id="UP001623349">
    <property type="component" value="Unassembled WGS sequence"/>
</dbReference>
<dbReference type="EMBL" id="BAAFST010000019">
    <property type="protein sequence ID" value="GAB1301943.1"/>
    <property type="molecule type" value="Genomic_DNA"/>
</dbReference>
<accession>A0ABQ0FRR4</accession>
<gene>
    <name evidence="1" type="ORF">APTSU1_001718100</name>
</gene>
<keyword evidence="2" id="KW-1185">Reference proteome</keyword>
<protein>
    <submittedName>
        <fullName evidence="1">Glutamine-dependent NAD(+) synthetase</fullName>
    </submittedName>
</protein>
<name>A0ABQ0FRR4_APOSI</name>